<comment type="caution">
    <text evidence="13">The sequence shown here is derived from an EMBL/GenBank/DDBJ whole genome shotgun (WGS) entry which is preliminary data.</text>
</comment>
<dbReference type="GeneID" id="39597749"/>
<evidence type="ECO:0000256" key="8">
    <source>
        <dbReference type="ARBA" id="ARBA00022859"/>
    </source>
</evidence>
<dbReference type="PANTHER" id="PTHR10887">
    <property type="entry name" value="DNA2/NAM7 HELICASE FAMILY"/>
    <property type="match status" value="1"/>
</dbReference>
<dbReference type="InterPro" id="IPR045055">
    <property type="entry name" value="DNA2/NAM7-like"/>
</dbReference>
<evidence type="ECO:0000256" key="7">
    <source>
        <dbReference type="ARBA" id="ARBA00022833"/>
    </source>
</evidence>
<dbReference type="InterPro" id="IPR041679">
    <property type="entry name" value="DNA2/NAM7-like_C"/>
</dbReference>
<keyword evidence="8" id="KW-0391">Immunity</keyword>
<evidence type="ECO:0000256" key="6">
    <source>
        <dbReference type="ARBA" id="ARBA00022806"/>
    </source>
</evidence>
<keyword evidence="3 9" id="KW-0479">Metal-binding</keyword>
<reference evidence="13 14" key="1">
    <citation type="journal article" date="2018" name="Front. Microbiol.">
        <title>Genomic and genetic insights into a cosmopolitan fungus, Paecilomyces variotii (Eurotiales).</title>
        <authorList>
            <person name="Urquhart A.S."/>
            <person name="Mondo S.J."/>
            <person name="Makela M.R."/>
            <person name="Hane J.K."/>
            <person name="Wiebenga A."/>
            <person name="He G."/>
            <person name="Mihaltcheva S."/>
            <person name="Pangilinan J."/>
            <person name="Lipzen A."/>
            <person name="Barry K."/>
            <person name="de Vries R.P."/>
            <person name="Grigoriev I.V."/>
            <person name="Idnurm A."/>
        </authorList>
    </citation>
    <scope>NUCLEOTIDE SEQUENCE [LARGE SCALE GENOMIC DNA]</scope>
    <source>
        <strain evidence="13 14">CBS 101075</strain>
    </source>
</reference>
<name>A0A443I3N7_BYSSP</name>
<evidence type="ECO:0000313" key="13">
    <source>
        <dbReference type="EMBL" id="RWQ98709.1"/>
    </source>
</evidence>
<organism evidence="13 14">
    <name type="scientific">Byssochlamys spectabilis</name>
    <name type="common">Paecilomyces variotii</name>
    <dbReference type="NCBI Taxonomy" id="264951"/>
    <lineage>
        <taxon>Eukaryota</taxon>
        <taxon>Fungi</taxon>
        <taxon>Dikarya</taxon>
        <taxon>Ascomycota</taxon>
        <taxon>Pezizomycotina</taxon>
        <taxon>Eurotiomycetes</taxon>
        <taxon>Eurotiomycetidae</taxon>
        <taxon>Eurotiales</taxon>
        <taxon>Thermoascaceae</taxon>
        <taxon>Paecilomyces</taxon>
    </lineage>
</organism>
<dbReference type="InterPro" id="IPR027417">
    <property type="entry name" value="P-loop_NTPase"/>
</dbReference>
<evidence type="ECO:0000256" key="4">
    <source>
        <dbReference type="ARBA" id="ARBA00022737"/>
    </source>
</evidence>
<dbReference type="GO" id="GO:0008270">
    <property type="term" value="F:zinc ion binding"/>
    <property type="evidence" value="ECO:0007669"/>
    <property type="project" value="UniProtKB-KW"/>
</dbReference>
<proteinExistence type="predicted"/>
<feature type="region of interest" description="Disordered" evidence="10">
    <location>
        <begin position="268"/>
        <end position="300"/>
    </location>
</feature>
<dbReference type="CDD" id="cd18808">
    <property type="entry name" value="SF1_C_Upf1"/>
    <property type="match status" value="1"/>
</dbReference>
<evidence type="ECO:0000259" key="12">
    <source>
        <dbReference type="PROSITE" id="PS51981"/>
    </source>
</evidence>
<keyword evidence="6 13" id="KW-0547">Nucleotide-binding</keyword>
<dbReference type="GO" id="GO:0002376">
    <property type="term" value="P:immune system process"/>
    <property type="evidence" value="ECO:0007669"/>
    <property type="project" value="UniProtKB-KW"/>
</dbReference>
<dbReference type="InterPro" id="IPR000967">
    <property type="entry name" value="Znf_NFX1"/>
</dbReference>
<comment type="subcellular location">
    <subcellularLocation>
        <location evidence="1">Cytoplasm</location>
    </subcellularLocation>
</comment>
<protein>
    <submittedName>
        <fullName evidence="13">Putative NF-X1 finger and helicase domain protein</fullName>
    </submittedName>
</protein>
<dbReference type="Pfam" id="PF20173">
    <property type="entry name" value="ZnF_RZ-type"/>
    <property type="match status" value="1"/>
</dbReference>
<evidence type="ECO:0000256" key="5">
    <source>
        <dbReference type="ARBA" id="ARBA00022771"/>
    </source>
</evidence>
<dbReference type="GO" id="GO:0004386">
    <property type="term" value="F:helicase activity"/>
    <property type="evidence" value="ECO:0007669"/>
    <property type="project" value="UniProtKB-KW"/>
</dbReference>
<dbReference type="Gene3D" id="3.40.50.300">
    <property type="entry name" value="P-loop containing nucleotide triphosphate hydrolases"/>
    <property type="match status" value="2"/>
</dbReference>
<dbReference type="EMBL" id="RCNU01000002">
    <property type="protein sequence ID" value="RWQ98709.1"/>
    <property type="molecule type" value="Genomic_DNA"/>
</dbReference>
<sequence length="1924" mass="217095">MKSKGICHEFARSGTCRFKKCKYLHEKSSRVPQNIDRKEQPKSKSAILSDSEKELRAWQRNIPRDTESVRPLRGKLAAFFQEARRLIEIDVGSLQSVIKCLSQEGGLRRVHELIDQDFDLMLIPSRKEEVFKTQILPFFEIVSHPNVLSSLIIEQSLGTIYNFLYGIEGTRASTLFKYVGDVLANATVDEDYVARFEVSVHVFSRIVDLNSNAFIHETLKTQATRIEEILLSLNQSRRSLNLHYATVYLKRLLDRFGIGTRLPSALAADEGNKNQRQKGNRKVPSFILQREPPGGRHDNDHMDICDIRILPSYQEISSTRQEYLPVTDPSQWHVDGVDGLLDRNFRLLREDTVGQLRDAIHQEIHRPLHTTKIQRKTQQRTYVYHDARINQFSWDQISGLRFQVVFPQPVNVRNLPQRELEAWWKMSKRLQYGALVCLMLKDQFIVFCTVTESRGSAPHNGTQKTQTQEQTVSTILWNNVPMASVMLELVDKRANIFQAILDQYTSTAPPFALIEFPGVLLPAFEPTLRALQSIKKARNLALSELLVFTGENSTIEAVSLAPPVYALKPGFAFNLRCLTNTETDFLVYPDQPADTSYLQQHSSLDDSQAAALVSSLQRRIGLIQGPPGTGKSYTGVALIKTLLANRHGGTHLGPIICVTYTNHALDQLLEALIDKGVTSNIVRIGSQSKSERLAKYNIRTISRGVERTRMEKAQQWDLHRKLEEIEEDFNRLRLKKKISGARLKYHLHNEHSYHYRNLFGLDEDGFREARNDENPGANINKWLHGGARGSPIIRPLEQLESLNLFHISRDERQALYNHWIGEIRENLHDQVVQLSSDHCNAKAEFDGVRDELNLRCLNQADIIGLTTTGLARNMNMLRRLQSKVMLCEEAGEVLEAHLLTALLPSIEHLILIGDHLQLPPKAQNYDLSRENPHGGEQYSLDVSLFERLVMPTDVMGSGLPFSTLETQRRMHPSIAQLIRDTLYPKLSDAPSVSEYPEVIGVKKRLFWLDHRNLEMDASNIDAMATSHWNQYEIDMTTGLVNHLIRQGTYKSTDIAVLTPYLGQLHRLRQRLGQSFAITLGERDQDELEKSGFEGENSAAAPAMRTTLLQALRIATVDNFQGEEAKVVVITLVRSNPQNRCGFLRTSNRINVLLSRAQHGMYIIGNSLTYAHVPMWSNVVDILRQSGNIGTMLELQCPRHPETPISVSRPDDFPRVSPEGGCDLRCVHRLSCGHACLQKCHSDNLHNAVYCLEPCQRPLKGCAHGCPKKCGDPCPSKCTANVFKKDRILGCGHSMQNLPCWQSQDLSTVRCTVLVEKEVPTCHHTASIPCHVDVASLGYSCKMQCRQLLPCGHSCQNRCMDCITKDAAGNVQINHGICKHQCGRNQSTCAHVCTTPCHGDSPCPPCELPCDVHCGHSKCMRKCYEPCAPCAEERCLSTCPHSTCTMPCAAPCDHVPCSRRCEKLLACWHQCPSVCGEACVTPAYCQICASEDVQNQVVDFILGETYKEINLDENPCIFPKCGHFLTMENMDALMELRRHYKVDADGKPIAISSTSDPFSMEDIKRCAHCRGPLRDIARYGRLVRRALLDESTKKLIVSMNREYVPLAQEVSQQIQLLQDTNIGERKLPWPKSIQIRGTRSEQCKKMRQIMNQLVPGRWKAILDVRGRIHDYCNRVALEEQPLIRVYNMVEYARRRNITSRSFEFDNNMLQTKGLLQGTALSLRVDIALLSDLLTLKQRTSGADYQAKVEISLEESMTDCRNLIRTAENSQRVPQQVEGHIFLAQLHALERSHATSAAAGEEHFKHCRAALDQARLLCDSHPGQAKGLSEEVEGVEKMLTGSTFYTTVTSEERMAVVQAMAREFSGTGHWYYCRNGHPFTIGECGAAMQRAACPECGAPVGGQHHQAAEGVTHASDMEREFARMNL</sequence>
<accession>A0A443I3N7</accession>
<keyword evidence="14" id="KW-1185">Reference proteome</keyword>
<keyword evidence="7 9" id="KW-0862">Zinc</keyword>
<gene>
    <name evidence="13" type="ORF">C8Q69DRAFT_429576</name>
</gene>
<dbReference type="STRING" id="264951.A0A443I3N7"/>
<feature type="domain" description="RZ-type" evidence="12">
    <location>
        <begin position="1846"/>
        <end position="1922"/>
    </location>
</feature>
<keyword evidence="2" id="KW-0963">Cytoplasm</keyword>
<dbReference type="InterPro" id="IPR047187">
    <property type="entry name" value="SF1_C_Upf1"/>
</dbReference>
<keyword evidence="6 13" id="KW-0378">Hydrolase</keyword>
<dbReference type="CDD" id="cd06008">
    <property type="entry name" value="NF-X1-zinc-finger"/>
    <property type="match status" value="1"/>
</dbReference>
<evidence type="ECO:0000259" key="11">
    <source>
        <dbReference type="PROSITE" id="PS50103"/>
    </source>
</evidence>
<keyword evidence="6 13" id="KW-0067">ATP-binding</keyword>
<keyword evidence="5 9" id="KW-0863">Zinc-finger</keyword>
<dbReference type="GO" id="GO:0031048">
    <property type="term" value="P:regulatory ncRNA-mediated heterochromatin formation"/>
    <property type="evidence" value="ECO:0007669"/>
    <property type="project" value="TreeGrafter"/>
</dbReference>
<dbReference type="PROSITE" id="PS50103">
    <property type="entry name" value="ZF_C3H1"/>
    <property type="match status" value="1"/>
</dbReference>
<dbReference type="VEuPathDB" id="FungiDB:C8Q69DRAFT_429576"/>
<dbReference type="PROSITE" id="PS51981">
    <property type="entry name" value="ZF_RZ"/>
    <property type="match status" value="1"/>
</dbReference>
<dbReference type="FunFam" id="3.40.50.300:FF:001660">
    <property type="entry name" value="NF-X1 finger and helicase protein, putative"/>
    <property type="match status" value="1"/>
</dbReference>
<dbReference type="InterPro" id="IPR000571">
    <property type="entry name" value="Znf_CCCH"/>
</dbReference>
<keyword evidence="4" id="KW-0677">Repeat</keyword>
<dbReference type="CDD" id="cd17936">
    <property type="entry name" value="EEXXEc_NFX1"/>
    <property type="match status" value="1"/>
</dbReference>
<evidence type="ECO:0000256" key="10">
    <source>
        <dbReference type="SAM" id="MobiDB-lite"/>
    </source>
</evidence>
<dbReference type="SUPFAM" id="SSF52540">
    <property type="entry name" value="P-loop containing nucleoside triphosphate hydrolases"/>
    <property type="match status" value="1"/>
</dbReference>
<feature type="zinc finger region" description="C3H1-type" evidence="9">
    <location>
        <begin position="1"/>
        <end position="28"/>
    </location>
</feature>
<dbReference type="RefSeq" id="XP_028488354.1">
    <property type="nucleotide sequence ID" value="XM_028628472.1"/>
</dbReference>
<evidence type="ECO:0000256" key="2">
    <source>
        <dbReference type="ARBA" id="ARBA00022490"/>
    </source>
</evidence>
<evidence type="ECO:0000256" key="1">
    <source>
        <dbReference type="ARBA" id="ARBA00004496"/>
    </source>
</evidence>
<evidence type="ECO:0000256" key="3">
    <source>
        <dbReference type="ARBA" id="ARBA00022723"/>
    </source>
</evidence>
<dbReference type="SMART" id="SM00438">
    <property type="entry name" value="ZnF_NFX"/>
    <property type="match status" value="3"/>
</dbReference>
<dbReference type="PANTHER" id="PTHR10887:SF445">
    <property type="entry name" value="NFX1-TYPE ZINC FINGER-CONTAINING PROTEIN 1"/>
    <property type="match status" value="1"/>
</dbReference>
<dbReference type="InterPro" id="IPR041677">
    <property type="entry name" value="DNA2/NAM7_AAA_11"/>
</dbReference>
<dbReference type="InterPro" id="IPR046439">
    <property type="entry name" value="ZF_RZ_dom"/>
</dbReference>
<dbReference type="Proteomes" id="UP000283841">
    <property type="component" value="Unassembled WGS sequence"/>
</dbReference>
<evidence type="ECO:0000256" key="9">
    <source>
        <dbReference type="PROSITE-ProRule" id="PRU00723"/>
    </source>
</evidence>
<keyword evidence="6 13" id="KW-0347">Helicase</keyword>
<dbReference type="GO" id="GO:0031380">
    <property type="term" value="C:nuclear RNA-directed RNA polymerase complex"/>
    <property type="evidence" value="ECO:0007669"/>
    <property type="project" value="TreeGrafter"/>
</dbReference>
<dbReference type="Pfam" id="PF13086">
    <property type="entry name" value="AAA_11"/>
    <property type="match status" value="1"/>
</dbReference>
<evidence type="ECO:0000313" key="14">
    <source>
        <dbReference type="Proteomes" id="UP000283841"/>
    </source>
</evidence>
<dbReference type="Pfam" id="PF13087">
    <property type="entry name" value="AAA_12"/>
    <property type="match status" value="1"/>
</dbReference>
<feature type="domain" description="C3H1-type" evidence="11">
    <location>
        <begin position="1"/>
        <end position="28"/>
    </location>
</feature>
<dbReference type="GO" id="GO:0005737">
    <property type="term" value="C:cytoplasm"/>
    <property type="evidence" value="ECO:0007669"/>
    <property type="project" value="UniProtKB-SubCell"/>
</dbReference>